<evidence type="ECO:0000313" key="4">
    <source>
        <dbReference type="EMBL" id="RNB59213.1"/>
    </source>
</evidence>
<dbReference type="AlphaFoldDB" id="A0A3M8B7C4"/>
<dbReference type="Gene3D" id="3.30.530.20">
    <property type="match status" value="1"/>
</dbReference>
<accession>A0A3M8B7C4</accession>
<comment type="caution">
    <text evidence="4">The sequence shown here is derived from an EMBL/GenBank/DDBJ whole genome shotgun (WGS) entry which is preliminary data.</text>
</comment>
<evidence type="ECO:0000313" key="6">
    <source>
        <dbReference type="Proteomes" id="UP000317180"/>
    </source>
</evidence>
<dbReference type="EMBL" id="BJOD01000040">
    <property type="protein sequence ID" value="GED27404.1"/>
    <property type="molecule type" value="Genomic_DNA"/>
</dbReference>
<dbReference type="InterPro" id="IPR013538">
    <property type="entry name" value="ASHA1/2-like_C"/>
</dbReference>
<evidence type="ECO:0000313" key="3">
    <source>
        <dbReference type="EMBL" id="GED27404.1"/>
    </source>
</evidence>
<comment type="similarity">
    <text evidence="1">Belongs to the AHA1 family.</text>
</comment>
<dbReference type="RefSeq" id="WP_005829672.1">
    <property type="nucleotide sequence ID" value="NZ_BJOD01000040.1"/>
</dbReference>
<evidence type="ECO:0000313" key="5">
    <source>
        <dbReference type="Proteomes" id="UP000276178"/>
    </source>
</evidence>
<keyword evidence="6" id="KW-1185">Reference proteome</keyword>
<evidence type="ECO:0000256" key="1">
    <source>
        <dbReference type="ARBA" id="ARBA00006817"/>
    </source>
</evidence>
<protein>
    <submittedName>
        <fullName evidence="4">SRPBCC domain-containing protein</fullName>
    </submittedName>
</protein>
<dbReference type="CDD" id="cd07814">
    <property type="entry name" value="SRPBCC_CalC_Aha1-like"/>
    <property type="match status" value="1"/>
</dbReference>
<reference evidence="4 5" key="1">
    <citation type="submission" date="2018-10" db="EMBL/GenBank/DDBJ databases">
        <title>Phylogenomics of Brevibacillus.</title>
        <authorList>
            <person name="Dunlap C."/>
        </authorList>
    </citation>
    <scope>NUCLEOTIDE SEQUENCE [LARGE SCALE GENOMIC DNA]</scope>
    <source>
        <strain evidence="4 5">NRRL NRS 1219</strain>
    </source>
</reference>
<feature type="domain" description="Activator of Hsp90 ATPase homologue 1/2-like C-terminal" evidence="2">
    <location>
        <begin position="33"/>
        <end position="141"/>
    </location>
</feature>
<gene>
    <name evidence="3" type="ORF">BAG01nite_35060</name>
    <name evidence="4" type="ORF">EB820_04760</name>
</gene>
<organism evidence="4 5">
    <name type="scientific">Brevibacillus agri</name>
    <dbReference type="NCBI Taxonomy" id="51101"/>
    <lineage>
        <taxon>Bacteria</taxon>
        <taxon>Bacillati</taxon>
        <taxon>Bacillota</taxon>
        <taxon>Bacilli</taxon>
        <taxon>Bacillales</taxon>
        <taxon>Paenibacillaceae</taxon>
        <taxon>Brevibacillus</taxon>
    </lineage>
</organism>
<sequence>MNSKPSLALPKMVGQTAATGFQIGVRRTLPISSEGAWTFLTSQEGLKLWLGELPPPAFQVGEAFACAEGISGEFKVVKPFQQLRLRWNKPEWEKPSTLQIRLLAAKNGKTTISFHQENLPDAAAREQMKQQWEEALEKLKEKACLSAEENEGSSVQ</sequence>
<dbReference type="OrthoDB" id="4549061at2"/>
<name>A0A3M8B7C4_9BACL</name>
<evidence type="ECO:0000259" key="2">
    <source>
        <dbReference type="Pfam" id="PF08327"/>
    </source>
</evidence>
<reference evidence="3 6" key="2">
    <citation type="submission" date="2019-06" db="EMBL/GenBank/DDBJ databases">
        <title>Whole genome shotgun sequence of Brevibacillus agri NBRC 15538.</title>
        <authorList>
            <person name="Hosoyama A."/>
            <person name="Uohara A."/>
            <person name="Ohji S."/>
            <person name="Ichikawa N."/>
        </authorList>
    </citation>
    <scope>NUCLEOTIDE SEQUENCE [LARGE SCALE GENOMIC DNA]</scope>
    <source>
        <strain evidence="3 6">NBRC 15538</strain>
    </source>
</reference>
<proteinExistence type="inferred from homology"/>
<dbReference type="SUPFAM" id="SSF55961">
    <property type="entry name" value="Bet v1-like"/>
    <property type="match status" value="1"/>
</dbReference>
<dbReference type="GeneID" id="82812851"/>
<dbReference type="InterPro" id="IPR023393">
    <property type="entry name" value="START-like_dom_sf"/>
</dbReference>
<dbReference type="Proteomes" id="UP000276178">
    <property type="component" value="Unassembled WGS sequence"/>
</dbReference>
<dbReference type="Proteomes" id="UP000317180">
    <property type="component" value="Unassembled WGS sequence"/>
</dbReference>
<dbReference type="Pfam" id="PF08327">
    <property type="entry name" value="AHSA1"/>
    <property type="match status" value="1"/>
</dbReference>
<dbReference type="EMBL" id="RHHN01000014">
    <property type="protein sequence ID" value="RNB59213.1"/>
    <property type="molecule type" value="Genomic_DNA"/>
</dbReference>